<evidence type="ECO:0000313" key="4">
    <source>
        <dbReference type="EMBL" id="QFI56623.1"/>
    </source>
</evidence>
<organism evidence="4 5">
    <name type="scientific">Aeromonas simiae</name>
    <dbReference type="NCBI Taxonomy" id="218936"/>
    <lineage>
        <taxon>Bacteria</taxon>
        <taxon>Pseudomonadati</taxon>
        <taxon>Pseudomonadota</taxon>
        <taxon>Gammaproteobacteria</taxon>
        <taxon>Aeromonadales</taxon>
        <taxon>Aeromonadaceae</taxon>
        <taxon>Aeromonas</taxon>
    </lineage>
</organism>
<keyword evidence="2" id="KW-0378">Hydrolase</keyword>
<dbReference type="Gene3D" id="3.90.79.10">
    <property type="entry name" value="Nucleoside Triphosphate Pyrophosphohydrolase"/>
    <property type="match status" value="1"/>
</dbReference>
<evidence type="ECO:0000313" key="5">
    <source>
        <dbReference type="Proteomes" id="UP000594034"/>
    </source>
</evidence>
<sequence length="130" mass="14066">MIDKLAWLRIEKGRVLCARSHGKHLYYLPGGKREPGESDEAALRREVQEELTVSLVDGTLRPAGCFEAQADGKADGVVVRLTCYEADYGGTLQPAAEIAELAWLGVDDLARCSAAARVVIEALAREGRLA</sequence>
<dbReference type="AlphaFoldDB" id="A0A5J6X397"/>
<proteinExistence type="predicted"/>
<dbReference type="Pfam" id="PF00293">
    <property type="entry name" value="NUDIX"/>
    <property type="match status" value="1"/>
</dbReference>
<dbReference type="PROSITE" id="PS51462">
    <property type="entry name" value="NUDIX"/>
    <property type="match status" value="1"/>
</dbReference>
<evidence type="ECO:0000256" key="2">
    <source>
        <dbReference type="ARBA" id="ARBA00022801"/>
    </source>
</evidence>
<dbReference type="PANTHER" id="PTHR43046:SF14">
    <property type="entry name" value="MUTT_NUDIX FAMILY PROTEIN"/>
    <property type="match status" value="1"/>
</dbReference>
<dbReference type="CDD" id="cd04690">
    <property type="entry name" value="NUDIX_Hydrolase"/>
    <property type="match status" value="1"/>
</dbReference>
<dbReference type="InterPro" id="IPR015797">
    <property type="entry name" value="NUDIX_hydrolase-like_dom_sf"/>
</dbReference>
<comment type="cofactor">
    <cofactor evidence="1">
        <name>Mg(2+)</name>
        <dbReference type="ChEBI" id="CHEBI:18420"/>
    </cofactor>
</comment>
<feature type="domain" description="Nudix hydrolase" evidence="3">
    <location>
        <begin position="1"/>
        <end position="125"/>
    </location>
</feature>
<protein>
    <submittedName>
        <fullName evidence="4">NUDIX domain-containing protein</fullName>
    </submittedName>
</protein>
<gene>
    <name evidence="4" type="ORF">FE240_05285</name>
</gene>
<keyword evidence="5" id="KW-1185">Reference proteome</keyword>
<dbReference type="RefSeq" id="WP_193004458.1">
    <property type="nucleotide sequence ID" value="NZ_CP040449.1"/>
</dbReference>
<dbReference type="EMBL" id="CP040449">
    <property type="protein sequence ID" value="QFI56623.1"/>
    <property type="molecule type" value="Genomic_DNA"/>
</dbReference>
<dbReference type="KEGG" id="asim:FE240_05285"/>
<accession>A0A5J6X397</accession>
<dbReference type="PANTHER" id="PTHR43046">
    <property type="entry name" value="GDP-MANNOSE MANNOSYL HYDROLASE"/>
    <property type="match status" value="1"/>
</dbReference>
<evidence type="ECO:0000256" key="1">
    <source>
        <dbReference type="ARBA" id="ARBA00001946"/>
    </source>
</evidence>
<dbReference type="SUPFAM" id="SSF55811">
    <property type="entry name" value="Nudix"/>
    <property type="match status" value="1"/>
</dbReference>
<dbReference type="Proteomes" id="UP000594034">
    <property type="component" value="Chromosome"/>
</dbReference>
<dbReference type="InterPro" id="IPR000086">
    <property type="entry name" value="NUDIX_hydrolase_dom"/>
</dbReference>
<evidence type="ECO:0000259" key="3">
    <source>
        <dbReference type="PROSITE" id="PS51462"/>
    </source>
</evidence>
<dbReference type="PROSITE" id="PS00893">
    <property type="entry name" value="NUDIX_BOX"/>
    <property type="match status" value="1"/>
</dbReference>
<name>A0A5J6X397_9GAMM</name>
<reference evidence="4 5" key="1">
    <citation type="submission" date="2019-05" db="EMBL/GenBank/DDBJ databases">
        <title>OXA-830, a novel chromosomally encoded expanded-spectrum class D beta-lactamase in Aeromonas simiae.</title>
        <authorList>
            <person name="Zhou W."/>
            <person name="Chen Q."/>
        </authorList>
    </citation>
    <scope>NUCLEOTIDE SEQUENCE [LARGE SCALE GENOMIC DNA]</scope>
    <source>
        <strain evidence="4 5">A6</strain>
    </source>
</reference>
<dbReference type="GO" id="GO:0016787">
    <property type="term" value="F:hydrolase activity"/>
    <property type="evidence" value="ECO:0007669"/>
    <property type="project" value="UniProtKB-KW"/>
</dbReference>
<dbReference type="InterPro" id="IPR020084">
    <property type="entry name" value="NUDIX_hydrolase_CS"/>
</dbReference>